<dbReference type="InterPro" id="IPR036179">
    <property type="entry name" value="Ig-like_dom_sf"/>
</dbReference>
<keyword evidence="5" id="KW-1185">Reference proteome</keyword>
<protein>
    <recommendedName>
        <fullName evidence="3">Immunoglobulin V-set domain-containing protein</fullName>
    </recommendedName>
</protein>
<reference evidence="4" key="2">
    <citation type="submission" date="2025-09" db="UniProtKB">
        <authorList>
            <consortium name="Ensembl"/>
        </authorList>
    </citation>
    <scope>IDENTIFICATION</scope>
</reference>
<evidence type="ECO:0000256" key="2">
    <source>
        <dbReference type="SAM" id="Phobius"/>
    </source>
</evidence>
<accession>A0A3B3C198</accession>
<dbReference type="GeneTree" id="ENSGT01030000234530"/>
<sequence>MVYWHKLEFGFMIETIAFGSSPILPLQREFNNSRFKATKSGNDYFLEIKNVSKEDQATYFCQAGTSYTMSFINGSHLVVKGKQIAQFTPQTEAKREYKTIFLFFFSVCVKQGSDVESVSAGNNVNPQCSLLLQHKENPDKCLGDQRVYLYRPGLESEPDIIYTTSSRCDDQEGRRCVYHMSKAVKNSSDPGLYSCAVSACREILFGEEMEAQKNQGVCPYAVILGTLLACCVLANFVLILTWKRQNPVCNKCKDGKPYTHAESDGPDGDQQTDLGDEDDGLNYVALEFSSRKSKRQRSMRESKETCIYANRKDCH</sequence>
<dbReference type="InterPro" id="IPR013106">
    <property type="entry name" value="Ig_V-set"/>
</dbReference>
<dbReference type="Gene3D" id="2.60.40.10">
    <property type="entry name" value="Immunoglobulins"/>
    <property type="match status" value="2"/>
</dbReference>
<dbReference type="Ensembl" id="ENSOMET00000017749.1">
    <property type="protein sequence ID" value="ENSOMEP00000010832.1"/>
    <property type="gene ID" value="ENSOMEG00000012128.1"/>
</dbReference>
<evidence type="ECO:0000259" key="3">
    <source>
        <dbReference type="Pfam" id="PF07686"/>
    </source>
</evidence>
<feature type="domain" description="Immunoglobulin V-set" evidence="3">
    <location>
        <begin position="28"/>
        <end position="79"/>
    </location>
</feature>
<evidence type="ECO:0000256" key="1">
    <source>
        <dbReference type="SAM" id="MobiDB-lite"/>
    </source>
</evidence>
<feature type="region of interest" description="Disordered" evidence="1">
    <location>
        <begin position="258"/>
        <end position="278"/>
    </location>
</feature>
<dbReference type="InterPro" id="IPR013783">
    <property type="entry name" value="Ig-like_fold"/>
</dbReference>
<keyword evidence="2" id="KW-1133">Transmembrane helix</keyword>
<evidence type="ECO:0000313" key="5">
    <source>
        <dbReference type="Proteomes" id="UP000261560"/>
    </source>
</evidence>
<dbReference type="Proteomes" id="UP000261560">
    <property type="component" value="Unplaced"/>
</dbReference>
<keyword evidence="2" id="KW-0812">Transmembrane</keyword>
<dbReference type="Pfam" id="PF07686">
    <property type="entry name" value="V-set"/>
    <property type="match status" value="1"/>
</dbReference>
<organism evidence="4 5">
    <name type="scientific">Oryzias melastigma</name>
    <name type="common">Marine medaka</name>
    <dbReference type="NCBI Taxonomy" id="30732"/>
    <lineage>
        <taxon>Eukaryota</taxon>
        <taxon>Metazoa</taxon>
        <taxon>Chordata</taxon>
        <taxon>Craniata</taxon>
        <taxon>Vertebrata</taxon>
        <taxon>Euteleostomi</taxon>
        <taxon>Actinopterygii</taxon>
        <taxon>Neopterygii</taxon>
        <taxon>Teleostei</taxon>
        <taxon>Neoteleostei</taxon>
        <taxon>Acanthomorphata</taxon>
        <taxon>Ovalentaria</taxon>
        <taxon>Atherinomorphae</taxon>
        <taxon>Beloniformes</taxon>
        <taxon>Adrianichthyidae</taxon>
        <taxon>Oryziinae</taxon>
        <taxon>Oryzias</taxon>
    </lineage>
</organism>
<dbReference type="SUPFAM" id="SSF48726">
    <property type="entry name" value="Immunoglobulin"/>
    <property type="match status" value="1"/>
</dbReference>
<evidence type="ECO:0000313" key="4">
    <source>
        <dbReference type="Ensembl" id="ENSOMEP00000010832.1"/>
    </source>
</evidence>
<dbReference type="AlphaFoldDB" id="A0A3B3C198"/>
<proteinExistence type="predicted"/>
<feature type="transmembrane region" description="Helical" evidence="2">
    <location>
        <begin position="220"/>
        <end position="242"/>
    </location>
</feature>
<keyword evidence="2" id="KW-0472">Membrane</keyword>
<reference evidence="4" key="1">
    <citation type="submission" date="2025-08" db="UniProtKB">
        <authorList>
            <consortium name="Ensembl"/>
        </authorList>
    </citation>
    <scope>IDENTIFICATION</scope>
</reference>
<name>A0A3B3C198_ORYME</name>